<dbReference type="PANTHER" id="PTHR21355">
    <property type="entry name" value="G-PROTEIN COUPLED RECEPTOR-ASSOCIATED PROTEIN LMBRD2"/>
    <property type="match status" value="1"/>
</dbReference>
<reference evidence="7 8" key="1">
    <citation type="submission" date="2024-02" db="EMBL/GenBank/DDBJ databases">
        <authorList>
            <person name="Chen Y."/>
            <person name="Shah S."/>
            <person name="Dougan E. K."/>
            <person name="Thang M."/>
            <person name="Chan C."/>
        </authorList>
    </citation>
    <scope>NUCLEOTIDE SEQUENCE [LARGE SCALE GENOMIC DNA]</scope>
</reference>
<comment type="similarity">
    <text evidence="2">Belongs to the LIMR family.</text>
</comment>
<evidence type="ECO:0000256" key="3">
    <source>
        <dbReference type="ARBA" id="ARBA00022692"/>
    </source>
</evidence>
<dbReference type="InterPro" id="IPR051584">
    <property type="entry name" value="GPCR-associated_LMBR1"/>
</dbReference>
<gene>
    <name evidence="7" type="ORF">SCF082_LOCUS7140</name>
</gene>
<evidence type="ECO:0000256" key="1">
    <source>
        <dbReference type="ARBA" id="ARBA00004141"/>
    </source>
</evidence>
<feature type="transmembrane region" description="Helical" evidence="6">
    <location>
        <begin position="45"/>
        <end position="65"/>
    </location>
</feature>
<proteinExistence type="inferred from homology"/>
<evidence type="ECO:0000313" key="8">
    <source>
        <dbReference type="Proteomes" id="UP001642464"/>
    </source>
</evidence>
<dbReference type="Pfam" id="PF04791">
    <property type="entry name" value="LMBR1"/>
    <property type="match status" value="1"/>
</dbReference>
<evidence type="ECO:0000313" key="7">
    <source>
        <dbReference type="EMBL" id="CAK9001993.1"/>
    </source>
</evidence>
<sequence>MEMEQQAAVDLVSGTTGLALSALLVLLGTWVILHHFSQREVGWLAFLSALLGFSLSFFIMFFVPYDIFQTLSGGQKVLMPNNWQFVYWVSFVLCWVTYPLLSEYEAAAGFTFAGRLMSLRGIWCGLYALGTFILLICLLIGGVDVLAPWCLSMANVWALLVSSLLMSYGLIAVPRQFWRQASPTFELKRLYCAAVALDEARLSTQYELQDVIAEARVETAQRSAQFWDPSLERAFALLQLTMEECELLHLELTNGAPGRPHQPACGSTPRQLEDVAPRVEYLAQLHGALRQASIEARRAACRWDELINRCLLLEDIEESLLPTILETSTYWTWGPLRWLCQLPCIRTVWHKLVVFWLSILRHRVLRLMALATGALSVVILASQVMLFLDLDQGQLSPVLRSFLETEVIYAVGLGYLVGTTYWSGFRWRVAGWYGLYSNRNTDAGSLLWCATLLSRLVMPLSYHFLLLIRVPLPTSFQVAFNRMDSGTLLPTNKVFVPILLCLVLCHCLNVYSKLLQMLSLENLDFDTVESSPSHEVLSEGRRLVEIARRRRSEDRTLQLELNERAEESGRAIPLRMQIARLIEEGTLPQDWNVARGECCELRTTRQLLEVLRMKKENFPHEFFFLGHVCGSCIIRGQGSLSAVEPSEI</sequence>
<keyword evidence="8" id="KW-1185">Reference proteome</keyword>
<organism evidence="7 8">
    <name type="scientific">Durusdinium trenchii</name>
    <dbReference type="NCBI Taxonomy" id="1381693"/>
    <lineage>
        <taxon>Eukaryota</taxon>
        <taxon>Sar</taxon>
        <taxon>Alveolata</taxon>
        <taxon>Dinophyceae</taxon>
        <taxon>Suessiales</taxon>
        <taxon>Symbiodiniaceae</taxon>
        <taxon>Durusdinium</taxon>
    </lineage>
</organism>
<feature type="transmembrane region" description="Helical" evidence="6">
    <location>
        <begin position="407"/>
        <end position="425"/>
    </location>
</feature>
<feature type="transmembrane region" description="Helical" evidence="6">
    <location>
        <begin position="122"/>
        <end position="142"/>
    </location>
</feature>
<dbReference type="InterPro" id="IPR006876">
    <property type="entry name" value="LMBR1-like_membr_prot"/>
</dbReference>
<feature type="transmembrane region" description="Helical" evidence="6">
    <location>
        <begin position="446"/>
        <end position="468"/>
    </location>
</feature>
<dbReference type="PANTHER" id="PTHR21355:SF0">
    <property type="entry name" value="G-PROTEIN COUPLED RECEPTOR-ASSOCIATED PROTEIN LMBRD2"/>
    <property type="match status" value="1"/>
</dbReference>
<feature type="transmembrane region" description="Helical" evidence="6">
    <location>
        <begin position="85"/>
        <end position="101"/>
    </location>
</feature>
<name>A0ABP0II41_9DINO</name>
<dbReference type="Proteomes" id="UP001642464">
    <property type="component" value="Unassembled WGS sequence"/>
</dbReference>
<protein>
    <submittedName>
        <fullName evidence="7">LMBR1 domain-containing protein 2 homolog A</fullName>
    </submittedName>
</protein>
<evidence type="ECO:0000256" key="2">
    <source>
        <dbReference type="ARBA" id="ARBA00010487"/>
    </source>
</evidence>
<evidence type="ECO:0000256" key="4">
    <source>
        <dbReference type="ARBA" id="ARBA00022989"/>
    </source>
</evidence>
<evidence type="ECO:0000256" key="6">
    <source>
        <dbReference type="SAM" id="Phobius"/>
    </source>
</evidence>
<accession>A0ABP0II41</accession>
<comment type="caution">
    <text evidence="7">The sequence shown here is derived from an EMBL/GenBank/DDBJ whole genome shotgun (WGS) entry which is preliminary data.</text>
</comment>
<feature type="transmembrane region" description="Helical" evidence="6">
    <location>
        <begin position="154"/>
        <end position="173"/>
    </location>
</feature>
<keyword evidence="5 6" id="KW-0472">Membrane</keyword>
<comment type="subcellular location">
    <subcellularLocation>
        <location evidence="1">Membrane</location>
        <topology evidence="1">Multi-pass membrane protein</topology>
    </subcellularLocation>
</comment>
<feature type="transmembrane region" description="Helical" evidence="6">
    <location>
        <begin position="12"/>
        <end position="33"/>
    </location>
</feature>
<evidence type="ECO:0000256" key="5">
    <source>
        <dbReference type="ARBA" id="ARBA00023136"/>
    </source>
</evidence>
<keyword evidence="4 6" id="KW-1133">Transmembrane helix</keyword>
<feature type="transmembrane region" description="Helical" evidence="6">
    <location>
        <begin position="367"/>
        <end position="387"/>
    </location>
</feature>
<keyword evidence="3 6" id="KW-0812">Transmembrane</keyword>
<dbReference type="EMBL" id="CAXAMM010004002">
    <property type="protein sequence ID" value="CAK9001993.1"/>
    <property type="molecule type" value="Genomic_DNA"/>
</dbReference>
<feature type="transmembrane region" description="Helical" evidence="6">
    <location>
        <begin position="494"/>
        <end position="511"/>
    </location>
</feature>